<accession>A0A2H0U5D6</accession>
<organism evidence="2 3">
    <name type="scientific">Candidatus Kuenenbacteria bacterium CG10_big_fil_rev_8_21_14_0_10_39_14</name>
    <dbReference type="NCBI Taxonomy" id="1974619"/>
    <lineage>
        <taxon>Bacteria</taxon>
        <taxon>Candidatus Kueneniibacteriota</taxon>
    </lineage>
</organism>
<evidence type="ECO:0000313" key="2">
    <source>
        <dbReference type="EMBL" id="PIR80731.1"/>
    </source>
</evidence>
<proteinExistence type="predicted"/>
<keyword evidence="1" id="KW-1133">Transmembrane helix</keyword>
<feature type="transmembrane region" description="Helical" evidence="1">
    <location>
        <begin position="12"/>
        <end position="29"/>
    </location>
</feature>
<reference evidence="3" key="1">
    <citation type="submission" date="2017-09" db="EMBL/GenBank/DDBJ databases">
        <title>Depth-based differentiation of microbial function through sediment-hosted aquifers and enrichment of novel symbionts in the deep terrestrial subsurface.</title>
        <authorList>
            <person name="Probst A.J."/>
            <person name="Ladd B."/>
            <person name="Jarett J.K."/>
            <person name="Geller-Mcgrath D.E."/>
            <person name="Sieber C.M.K."/>
            <person name="Emerson J.B."/>
            <person name="Anantharaman K."/>
            <person name="Thomas B.C."/>
            <person name="Malmstrom R."/>
            <person name="Stieglmeier M."/>
            <person name="Klingl A."/>
            <person name="Woyke T."/>
            <person name="Ryan C.M."/>
            <person name="Banfield J.F."/>
        </authorList>
    </citation>
    <scope>NUCLEOTIDE SEQUENCE [LARGE SCALE GENOMIC DNA]</scope>
</reference>
<evidence type="ECO:0000256" key="1">
    <source>
        <dbReference type="SAM" id="Phobius"/>
    </source>
</evidence>
<gene>
    <name evidence="2" type="ORF">COU24_02410</name>
</gene>
<dbReference type="AlphaFoldDB" id="A0A2H0U5D6"/>
<dbReference type="Proteomes" id="UP000229128">
    <property type="component" value="Unassembled WGS sequence"/>
</dbReference>
<keyword evidence="1" id="KW-0472">Membrane</keyword>
<keyword evidence="1" id="KW-0812">Transmembrane</keyword>
<name>A0A2H0U5D6_9BACT</name>
<evidence type="ECO:0000313" key="3">
    <source>
        <dbReference type="Proteomes" id="UP000229128"/>
    </source>
</evidence>
<comment type="caution">
    <text evidence="2">The sequence shown here is derived from an EMBL/GenBank/DDBJ whole genome shotgun (WGS) entry which is preliminary data.</text>
</comment>
<dbReference type="EMBL" id="PFBQ01000044">
    <property type="protein sequence ID" value="PIR80731.1"/>
    <property type="molecule type" value="Genomic_DNA"/>
</dbReference>
<sequence>MKSISNKNKMYFTIGLIMVIVVSAWILNLKNAFNKSNQSPSELDKLAVDEKWDKMTSDLSKIFGNIKKLQEYLGQSPTSTAAQLQSAAEISPEQLNKMLEKLKIEISTTTTSTDLQLLNNTATDEK</sequence>
<protein>
    <submittedName>
        <fullName evidence="2">Uncharacterized protein</fullName>
    </submittedName>
</protein>